<keyword evidence="2" id="KW-1185">Reference proteome</keyword>
<sequence>MKLVEDAMFTVNRDLIVAATTATEWRYLGVFYAPFGQKRLSMVKTLEQLLQRVSAAPLRPQQRVVILRYYLLPRLYHALALSPLTVKFLTKLDVLVRAAVRRWLHLPHDVPVGGFHAPLEAAGLAIPSLRTIPGLQVHRLERLADSSMPACQQAVRMSH</sequence>
<dbReference type="PANTHER" id="PTHR37557:SF4">
    <property type="entry name" value="CCHC-TYPE DOMAIN-CONTAINING PROTEIN"/>
    <property type="match status" value="1"/>
</dbReference>
<evidence type="ECO:0000313" key="1">
    <source>
        <dbReference type="EMBL" id="KAK8772182.1"/>
    </source>
</evidence>
<dbReference type="PANTHER" id="PTHR37557">
    <property type="entry name" value="115 KDA PROTEIN IN TYPE-1 RETROTRANSPOSABLE ELEMENT R1DM-LIKE PROTEIN-RELATED-RELATED"/>
    <property type="match status" value="1"/>
</dbReference>
<reference evidence="1 2" key="1">
    <citation type="journal article" date="2023" name="Arcadia Sci">
        <title>De novo assembly of a long-read Amblyomma americanum tick genome.</title>
        <authorList>
            <person name="Chou S."/>
            <person name="Poskanzer K.E."/>
            <person name="Rollins M."/>
            <person name="Thuy-Boun P.S."/>
        </authorList>
    </citation>
    <scope>NUCLEOTIDE SEQUENCE [LARGE SCALE GENOMIC DNA]</scope>
    <source>
        <strain evidence="1">F_SG_1</strain>
        <tissue evidence="1">Salivary glands</tissue>
    </source>
</reference>
<name>A0AAQ4EC44_AMBAM</name>
<protein>
    <submittedName>
        <fullName evidence="1">Uncharacterized protein</fullName>
    </submittedName>
</protein>
<dbReference type="EMBL" id="JARKHS020018714">
    <property type="protein sequence ID" value="KAK8772182.1"/>
    <property type="molecule type" value="Genomic_DNA"/>
</dbReference>
<dbReference type="Proteomes" id="UP001321473">
    <property type="component" value="Unassembled WGS sequence"/>
</dbReference>
<comment type="caution">
    <text evidence="1">The sequence shown here is derived from an EMBL/GenBank/DDBJ whole genome shotgun (WGS) entry which is preliminary data.</text>
</comment>
<proteinExistence type="predicted"/>
<accession>A0AAQ4EC44</accession>
<gene>
    <name evidence="1" type="ORF">V5799_024574</name>
</gene>
<organism evidence="1 2">
    <name type="scientific">Amblyomma americanum</name>
    <name type="common">Lone star tick</name>
    <dbReference type="NCBI Taxonomy" id="6943"/>
    <lineage>
        <taxon>Eukaryota</taxon>
        <taxon>Metazoa</taxon>
        <taxon>Ecdysozoa</taxon>
        <taxon>Arthropoda</taxon>
        <taxon>Chelicerata</taxon>
        <taxon>Arachnida</taxon>
        <taxon>Acari</taxon>
        <taxon>Parasitiformes</taxon>
        <taxon>Ixodida</taxon>
        <taxon>Ixodoidea</taxon>
        <taxon>Ixodidae</taxon>
        <taxon>Amblyomminae</taxon>
        <taxon>Amblyomma</taxon>
    </lineage>
</organism>
<dbReference type="AlphaFoldDB" id="A0AAQ4EC44"/>
<evidence type="ECO:0000313" key="2">
    <source>
        <dbReference type="Proteomes" id="UP001321473"/>
    </source>
</evidence>